<feature type="repeat" description="WD" evidence="5">
    <location>
        <begin position="287"/>
        <end position="326"/>
    </location>
</feature>
<evidence type="ECO:0000256" key="5">
    <source>
        <dbReference type="PROSITE-ProRule" id="PRU00221"/>
    </source>
</evidence>
<evidence type="ECO:0000256" key="1">
    <source>
        <dbReference type="ARBA" id="ARBA00022574"/>
    </source>
</evidence>
<feature type="repeat" description="WD" evidence="5">
    <location>
        <begin position="56"/>
        <end position="89"/>
    </location>
</feature>
<evidence type="ECO:0000313" key="6">
    <source>
        <dbReference type="EMBL" id="KAJ8654428.1"/>
    </source>
</evidence>
<dbReference type="GeneID" id="83217274"/>
<dbReference type="PANTHER" id="PTHR19854">
    <property type="entry name" value="TRANSDUCIN BETA-LIKE 3"/>
    <property type="match status" value="1"/>
</dbReference>
<keyword evidence="2" id="KW-0677">Repeat</keyword>
<keyword evidence="1 5" id="KW-0853">WD repeat</keyword>
<dbReference type="SMART" id="SM00320">
    <property type="entry name" value="WD40"/>
    <property type="match status" value="6"/>
</dbReference>
<sequence>MNSAAAVQAPAYVFRKHTAPVNAATLFANDQYLASSDASGMVLIWKMRSRRVILEWQAHEKDCTHIMVYDNGSRLISQGRDNVIHVWGLLLDVDGISSKELLQSIPYVSLNFCRLSLCKHQGDTLVALPFRGDTTNIDVYCLEKDRWIYHGVGEEEKEQRRLCMAVQLFSRGSDVYCLAGYEDGSVCLWQMEQKLLLWDAKEHTEPILDLAVDKDHQHGISTSAGRELVKYALFGNPEAPVVNKTLAKKSGLNTVAIRHDNKIIATGGLDGRIRVFSFKSLKPLAVLSYHRESIYSIGFAENVDDNVDHWLIGASKDTRISMWSLY</sequence>
<evidence type="ECO:0000313" key="7">
    <source>
        <dbReference type="Proteomes" id="UP001234581"/>
    </source>
</evidence>
<dbReference type="AlphaFoldDB" id="A0AAD7XVD6"/>
<dbReference type="PANTHER" id="PTHR19854:SF1">
    <property type="entry name" value="GUANINE NUCLEOTIDE-BINDING PROTEIN SUBUNIT BETA-LIKE PROTEIN 1"/>
    <property type="match status" value="1"/>
</dbReference>
<dbReference type="SUPFAM" id="SSF50978">
    <property type="entry name" value="WD40 repeat-like"/>
    <property type="match status" value="1"/>
</dbReference>
<dbReference type="EMBL" id="JARTCD010000061">
    <property type="protein sequence ID" value="KAJ8654428.1"/>
    <property type="molecule type" value="Genomic_DNA"/>
</dbReference>
<dbReference type="Gene3D" id="2.130.10.10">
    <property type="entry name" value="YVTN repeat-like/Quinoprotein amine dehydrogenase"/>
    <property type="match status" value="2"/>
</dbReference>
<dbReference type="Pfam" id="PF00400">
    <property type="entry name" value="WD40"/>
    <property type="match status" value="3"/>
</dbReference>
<dbReference type="RefSeq" id="XP_058339342.1">
    <property type="nucleotide sequence ID" value="XM_058489855.1"/>
</dbReference>
<proteinExistence type="inferred from homology"/>
<name>A0AAD7XVD6_9FUNG</name>
<gene>
    <name evidence="6" type="ORF">O0I10_009869</name>
</gene>
<dbReference type="PROSITE" id="PS50082">
    <property type="entry name" value="WD_REPEATS_2"/>
    <property type="match status" value="3"/>
</dbReference>
<organism evidence="6 7">
    <name type="scientific">Lichtheimia ornata</name>
    <dbReference type="NCBI Taxonomy" id="688661"/>
    <lineage>
        <taxon>Eukaryota</taxon>
        <taxon>Fungi</taxon>
        <taxon>Fungi incertae sedis</taxon>
        <taxon>Mucoromycota</taxon>
        <taxon>Mucoromycotina</taxon>
        <taxon>Mucoromycetes</taxon>
        <taxon>Mucorales</taxon>
        <taxon>Lichtheimiaceae</taxon>
        <taxon>Lichtheimia</taxon>
    </lineage>
</organism>
<dbReference type="InterPro" id="IPR036322">
    <property type="entry name" value="WD40_repeat_dom_sf"/>
</dbReference>
<dbReference type="InterPro" id="IPR001680">
    <property type="entry name" value="WD40_rpt"/>
</dbReference>
<reference evidence="6 7" key="1">
    <citation type="submission" date="2023-03" db="EMBL/GenBank/DDBJ databases">
        <title>Genome sequence of Lichtheimia ornata CBS 291.66.</title>
        <authorList>
            <person name="Mohabir J.T."/>
            <person name="Shea T.P."/>
            <person name="Kurbessoian T."/>
            <person name="Berby B."/>
            <person name="Fontaine J."/>
            <person name="Livny J."/>
            <person name="Gnirke A."/>
            <person name="Stajich J.E."/>
            <person name="Cuomo C.A."/>
        </authorList>
    </citation>
    <scope>NUCLEOTIDE SEQUENCE [LARGE SCALE GENOMIC DNA]</scope>
    <source>
        <strain evidence="6">CBS 291.66</strain>
    </source>
</reference>
<feature type="repeat" description="WD" evidence="5">
    <location>
        <begin position="14"/>
        <end position="55"/>
    </location>
</feature>
<dbReference type="PROSITE" id="PS50294">
    <property type="entry name" value="WD_REPEATS_REGION"/>
    <property type="match status" value="1"/>
</dbReference>
<keyword evidence="7" id="KW-1185">Reference proteome</keyword>
<evidence type="ECO:0000256" key="3">
    <source>
        <dbReference type="ARBA" id="ARBA00037931"/>
    </source>
</evidence>
<dbReference type="InterPro" id="IPR015943">
    <property type="entry name" value="WD40/YVTN_repeat-like_dom_sf"/>
</dbReference>
<dbReference type="Proteomes" id="UP001234581">
    <property type="component" value="Unassembled WGS sequence"/>
</dbReference>
<accession>A0AAD7XVD6</accession>
<comment type="caution">
    <text evidence="6">The sequence shown here is derived from an EMBL/GenBank/DDBJ whole genome shotgun (WGS) entry which is preliminary data.</text>
</comment>
<evidence type="ECO:0000256" key="4">
    <source>
        <dbReference type="ARBA" id="ARBA00040563"/>
    </source>
</evidence>
<comment type="similarity">
    <text evidence="3">Belongs to the WD repeat ASA1 family.</text>
</comment>
<protein>
    <recommendedName>
        <fullName evidence="4">ASTRA-associated protein 1</fullName>
    </recommendedName>
</protein>
<evidence type="ECO:0000256" key="2">
    <source>
        <dbReference type="ARBA" id="ARBA00022737"/>
    </source>
</evidence>